<dbReference type="PANTHER" id="PTHR11439:SF524">
    <property type="entry name" value="RNA-DIRECTED DNA POLYMERASE, PROTEIN KINASE RLK-PELLE-DLSV FAMILY"/>
    <property type="match status" value="1"/>
</dbReference>
<dbReference type="AlphaFoldDB" id="A0A1J3DVR4"/>
<dbReference type="EMBL" id="GEVI01008302">
    <property type="protein sequence ID" value="JAU24018.1"/>
    <property type="molecule type" value="Transcribed_RNA"/>
</dbReference>
<reference evidence="1" key="1">
    <citation type="submission" date="2016-07" db="EMBL/GenBank/DDBJ databases">
        <title>De novo transcriptome assembly of four accessions of the metal hyperaccumulator plant Noccaea caerulescens.</title>
        <authorList>
            <person name="Blande D."/>
            <person name="Halimaa P."/>
            <person name="Tervahauta A.I."/>
            <person name="Aarts M.G."/>
            <person name="Karenlampi S.O."/>
        </authorList>
    </citation>
    <scope>NUCLEOTIDE SEQUENCE</scope>
</reference>
<protein>
    <submittedName>
        <fullName evidence="1">Putative mitochondrial protein</fullName>
    </submittedName>
</protein>
<proteinExistence type="predicted"/>
<organism evidence="1">
    <name type="scientific">Noccaea caerulescens</name>
    <name type="common">Alpine penny-cress</name>
    <name type="synonym">Thlaspi caerulescens</name>
    <dbReference type="NCBI Taxonomy" id="107243"/>
    <lineage>
        <taxon>Eukaryota</taxon>
        <taxon>Viridiplantae</taxon>
        <taxon>Streptophyta</taxon>
        <taxon>Embryophyta</taxon>
        <taxon>Tracheophyta</taxon>
        <taxon>Spermatophyta</taxon>
        <taxon>Magnoliopsida</taxon>
        <taxon>eudicotyledons</taxon>
        <taxon>Gunneridae</taxon>
        <taxon>Pentapetalae</taxon>
        <taxon>rosids</taxon>
        <taxon>malvids</taxon>
        <taxon>Brassicales</taxon>
        <taxon>Brassicaceae</taxon>
        <taxon>Coluteocarpeae</taxon>
        <taxon>Noccaea</taxon>
    </lineage>
</organism>
<gene>
    <name evidence="1" type="ORF">GA_TR19301_c20_g1_i1_g.63291</name>
</gene>
<dbReference type="PANTHER" id="PTHR11439">
    <property type="entry name" value="GAG-POL-RELATED RETROTRANSPOSON"/>
    <property type="match status" value="1"/>
</dbReference>
<sequence>MSDCSPIPTPLPLQPHHVPVQSELFENPKYFRSLAGKLQYLTLTRPDIQYAVNVICQKMHQPSVSDFNLLKNILRYIKGTVTMGINFSKDADFVFIAYSNSDYAGCPRTRRST</sequence>
<accession>A0A1J3DVR4</accession>
<evidence type="ECO:0000313" key="1">
    <source>
        <dbReference type="EMBL" id="JAU24018.1"/>
    </source>
</evidence>
<name>A0A1J3DVR4_NOCCA</name>